<comment type="caution">
    <text evidence="1">The sequence shown here is derived from an EMBL/GenBank/DDBJ whole genome shotgun (WGS) entry which is preliminary data.</text>
</comment>
<sequence length="235" mass="27476">MKNSVEIKEFLGMEVRVVNHDWLVLKDMFSALGRVKEDGGWNDEKKKLDEFLELIDRKEHSESFVVLVKQGRTKTSQKVECIKLETVPVVLTQFKPTTRKGEEALRCWAEFMKFVNKLLVENKAYKFVISDVDLEKEHRDKLKSYGGNPVVLASMVSYAMGIILTGDKVKITKEDLKSYKDKTTIDLIECRRFFIEEFVRAYRITKSHKEANRIALEYTLENYKLLQQERLLEVA</sequence>
<dbReference type="EMBL" id="WNUI01000005">
    <property type="protein sequence ID" value="MDZ4908210.1"/>
    <property type="molecule type" value="Genomic_DNA"/>
</dbReference>
<evidence type="ECO:0000313" key="2">
    <source>
        <dbReference type="Proteomes" id="UP001288778"/>
    </source>
</evidence>
<evidence type="ECO:0000313" key="1">
    <source>
        <dbReference type="EMBL" id="MDZ4908210.1"/>
    </source>
</evidence>
<reference evidence="1" key="1">
    <citation type="submission" date="2019-11" db="EMBL/GenBank/DDBJ databases">
        <title>Characterization of Clostridium perfringens isolates from swine manure treated agricultural soils.</title>
        <authorList>
            <person name="Wushke S.T."/>
        </authorList>
    </citation>
    <scope>NUCLEOTIDE SEQUENCE</scope>
    <source>
        <strain evidence="1">X94</strain>
    </source>
</reference>
<proteinExistence type="predicted"/>
<accession>A0AAW9I2Q8</accession>
<dbReference type="AlphaFoldDB" id="A0AAW9I2Q8"/>
<protein>
    <submittedName>
        <fullName evidence="1">Uncharacterized protein</fullName>
    </submittedName>
</protein>
<name>A0AAW9I2Q8_CLOPF</name>
<gene>
    <name evidence="1" type="ORF">GNF68_03870</name>
</gene>
<dbReference type="RefSeq" id="WP_198621136.1">
    <property type="nucleotide sequence ID" value="NZ_JACOHR010000014.1"/>
</dbReference>
<organism evidence="1 2">
    <name type="scientific">Clostridium perfringens</name>
    <dbReference type="NCBI Taxonomy" id="1502"/>
    <lineage>
        <taxon>Bacteria</taxon>
        <taxon>Bacillati</taxon>
        <taxon>Bacillota</taxon>
        <taxon>Clostridia</taxon>
        <taxon>Eubacteriales</taxon>
        <taxon>Clostridiaceae</taxon>
        <taxon>Clostridium</taxon>
    </lineage>
</organism>
<dbReference type="Proteomes" id="UP001288778">
    <property type="component" value="Unassembled WGS sequence"/>
</dbReference>